<dbReference type="EMBL" id="BMLK01000036">
    <property type="protein sequence ID" value="GGN61336.1"/>
    <property type="molecule type" value="Genomic_DNA"/>
</dbReference>
<keyword evidence="2" id="KW-0238">DNA-binding</keyword>
<dbReference type="InterPro" id="IPR036388">
    <property type="entry name" value="WH-like_DNA-bd_sf"/>
</dbReference>
<reference evidence="7" key="1">
    <citation type="journal article" date="2019" name="Int. J. Syst. Evol. Microbiol.">
        <title>The Global Catalogue of Microorganisms (GCM) 10K type strain sequencing project: providing services to taxonomists for standard genome sequencing and annotation.</title>
        <authorList>
            <consortium name="The Broad Institute Genomics Platform"/>
            <consortium name="The Broad Institute Genome Sequencing Center for Infectious Disease"/>
            <person name="Wu L."/>
            <person name="Ma J."/>
        </authorList>
    </citation>
    <scope>NUCLEOTIDE SEQUENCE [LARGE SCALE GENOMIC DNA]</scope>
    <source>
        <strain evidence="7">CGMCC 1.6784</strain>
    </source>
</reference>
<name>A0ABQ2JYM2_9SPHN</name>
<accession>A0ABQ2JYM2</accession>
<dbReference type="InterPro" id="IPR014757">
    <property type="entry name" value="Tscrpt_reg_IclR_C"/>
</dbReference>
<dbReference type="Gene3D" id="3.30.450.40">
    <property type="match status" value="1"/>
</dbReference>
<protein>
    <submittedName>
        <fullName evidence="6">Regulatory protein, IclR family</fullName>
    </submittedName>
</protein>
<evidence type="ECO:0000259" key="4">
    <source>
        <dbReference type="PROSITE" id="PS51077"/>
    </source>
</evidence>
<dbReference type="InterPro" id="IPR036390">
    <property type="entry name" value="WH_DNA-bd_sf"/>
</dbReference>
<dbReference type="InterPro" id="IPR029016">
    <property type="entry name" value="GAF-like_dom_sf"/>
</dbReference>
<dbReference type="PANTHER" id="PTHR30136">
    <property type="entry name" value="HELIX-TURN-HELIX TRANSCRIPTIONAL REGULATOR, ICLR FAMILY"/>
    <property type="match status" value="1"/>
</dbReference>
<dbReference type="Pfam" id="PF09339">
    <property type="entry name" value="HTH_IclR"/>
    <property type="match status" value="1"/>
</dbReference>
<dbReference type="SMART" id="SM00346">
    <property type="entry name" value="HTH_ICLR"/>
    <property type="match status" value="1"/>
</dbReference>
<feature type="domain" description="IclR-ED" evidence="5">
    <location>
        <begin position="77"/>
        <end position="301"/>
    </location>
</feature>
<dbReference type="PANTHER" id="PTHR30136:SF35">
    <property type="entry name" value="HTH-TYPE TRANSCRIPTIONAL REGULATOR RV1719"/>
    <property type="match status" value="1"/>
</dbReference>
<dbReference type="PROSITE" id="PS51077">
    <property type="entry name" value="HTH_ICLR"/>
    <property type="match status" value="1"/>
</dbReference>
<feature type="domain" description="HTH iclR-type" evidence="4">
    <location>
        <begin position="13"/>
        <end position="76"/>
    </location>
</feature>
<evidence type="ECO:0000256" key="3">
    <source>
        <dbReference type="ARBA" id="ARBA00023163"/>
    </source>
</evidence>
<evidence type="ECO:0000313" key="6">
    <source>
        <dbReference type="EMBL" id="GGN61336.1"/>
    </source>
</evidence>
<gene>
    <name evidence="6" type="ORF">GCM10011349_43830</name>
</gene>
<evidence type="ECO:0000259" key="5">
    <source>
        <dbReference type="PROSITE" id="PS51078"/>
    </source>
</evidence>
<evidence type="ECO:0000256" key="2">
    <source>
        <dbReference type="ARBA" id="ARBA00023125"/>
    </source>
</evidence>
<dbReference type="InterPro" id="IPR050707">
    <property type="entry name" value="HTH_MetabolicPath_Reg"/>
</dbReference>
<keyword evidence="3" id="KW-0804">Transcription</keyword>
<dbReference type="SUPFAM" id="SSF46785">
    <property type="entry name" value="Winged helix' DNA-binding domain"/>
    <property type="match status" value="1"/>
</dbReference>
<comment type="caution">
    <text evidence="6">The sequence shown here is derived from an EMBL/GenBank/DDBJ whole genome shotgun (WGS) entry which is preliminary data.</text>
</comment>
<organism evidence="6 7">
    <name type="scientific">Novosphingobium indicum</name>
    <dbReference type="NCBI Taxonomy" id="462949"/>
    <lineage>
        <taxon>Bacteria</taxon>
        <taxon>Pseudomonadati</taxon>
        <taxon>Pseudomonadota</taxon>
        <taxon>Alphaproteobacteria</taxon>
        <taxon>Sphingomonadales</taxon>
        <taxon>Sphingomonadaceae</taxon>
        <taxon>Novosphingobium</taxon>
    </lineage>
</organism>
<proteinExistence type="predicted"/>
<evidence type="ECO:0000256" key="1">
    <source>
        <dbReference type="ARBA" id="ARBA00023015"/>
    </source>
</evidence>
<keyword evidence="7" id="KW-1185">Reference proteome</keyword>
<evidence type="ECO:0000313" key="7">
    <source>
        <dbReference type="Proteomes" id="UP000605099"/>
    </source>
</evidence>
<dbReference type="InterPro" id="IPR005471">
    <property type="entry name" value="Tscrpt_reg_IclR_N"/>
</dbReference>
<sequence length="307" mass="33266">MIAGWGKLMSDFSDPNHRPLRVITFLAAHATEAFTLAEIARFLNLSKGSAHRVMTALTDAGFVSRHPRHKTFTLGMALVAVGQAALDRYPGVAIARREMARLNAELNVGFGATAIVNNEYLLLGREGTPRTYDGLALVGERRLVIPSIGIGQMAWRSPDEIDAYLDRGAAYLDPQIREHLLATMPAIRRRGFSMAAEGVGLHQLIKATVIAPGQSDEEVLSAAAITGAGEISASEFQMLDWDEAQGRGVNYVAAPVFSPDGDVCLEIVMSDLPEGLGRSEMERYAAKLVQAADLVTSEIRGRKPKPW</sequence>
<dbReference type="SUPFAM" id="SSF55781">
    <property type="entry name" value="GAF domain-like"/>
    <property type="match status" value="1"/>
</dbReference>
<dbReference type="PROSITE" id="PS51078">
    <property type="entry name" value="ICLR_ED"/>
    <property type="match status" value="1"/>
</dbReference>
<dbReference type="Proteomes" id="UP000605099">
    <property type="component" value="Unassembled WGS sequence"/>
</dbReference>
<keyword evidence="1" id="KW-0805">Transcription regulation</keyword>
<dbReference type="Gene3D" id="1.10.10.10">
    <property type="entry name" value="Winged helix-like DNA-binding domain superfamily/Winged helix DNA-binding domain"/>
    <property type="match status" value="1"/>
</dbReference>